<dbReference type="Proteomes" id="UP001600888">
    <property type="component" value="Unassembled WGS sequence"/>
</dbReference>
<sequence length="91" mass="9763">MPLREVRNPGTNRHRQIAACGQLLQGQGSTDYYVLAPETATRHTLAQIMSLPLESGPRARAGQRALVQTVRHAGRGGGAVQCRCEVVTVDG</sequence>
<proteinExistence type="predicted"/>
<reference evidence="1 2" key="1">
    <citation type="submission" date="2024-03" db="EMBL/GenBank/DDBJ databases">
        <title>A high-quality draft genome sequence of Diaporthe vaccinii, a causative agent of upright dieback and viscid rot disease in cranberry plants.</title>
        <authorList>
            <person name="Sarrasin M."/>
            <person name="Lang B.F."/>
            <person name="Burger G."/>
        </authorList>
    </citation>
    <scope>NUCLEOTIDE SEQUENCE [LARGE SCALE GENOMIC DNA]</scope>
    <source>
        <strain evidence="1 2">IS7</strain>
    </source>
</reference>
<evidence type="ECO:0000313" key="1">
    <source>
        <dbReference type="EMBL" id="KAL2275736.1"/>
    </source>
</evidence>
<gene>
    <name evidence="1" type="ORF">FJTKL_01677</name>
</gene>
<evidence type="ECO:0000313" key="2">
    <source>
        <dbReference type="Proteomes" id="UP001600888"/>
    </source>
</evidence>
<protein>
    <submittedName>
        <fullName evidence="1">Uncharacterized protein</fullName>
    </submittedName>
</protein>
<name>A0ABR4DZX8_9PEZI</name>
<organism evidence="1 2">
    <name type="scientific">Diaporthe vaccinii</name>
    <dbReference type="NCBI Taxonomy" id="105482"/>
    <lineage>
        <taxon>Eukaryota</taxon>
        <taxon>Fungi</taxon>
        <taxon>Dikarya</taxon>
        <taxon>Ascomycota</taxon>
        <taxon>Pezizomycotina</taxon>
        <taxon>Sordariomycetes</taxon>
        <taxon>Sordariomycetidae</taxon>
        <taxon>Diaporthales</taxon>
        <taxon>Diaporthaceae</taxon>
        <taxon>Diaporthe</taxon>
        <taxon>Diaporthe eres species complex</taxon>
    </lineage>
</organism>
<keyword evidence="2" id="KW-1185">Reference proteome</keyword>
<accession>A0ABR4DZX8</accession>
<dbReference type="EMBL" id="JBAWTH010000128">
    <property type="protein sequence ID" value="KAL2275736.1"/>
    <property type="molecule type" value="Genomic_DNA"/>
</dbReference>
<comment type="caution">
    <text evidence="1">The sequence shown here is derived from an EMBL/GenBank/DDBJ whole genome shotgun (WGS) entry which is preliminary data.</text>
</comment>